<keyword evidence="2" id="KW-1185">Reference proteome</keyword>
<reference evidence="1" key="1">
    <citation type="journal article" date="2023" name="Mol. Phylogenet. Evol.">
        <title>Genome-scale phylogeny and comparative genomics of the fungal order Sordariales.</title>
        <authorList>
            <person name="Hensen N."/>
            <person name="Bonometti L."/>
            <person name="Westerberg I."/>
            <person name="Brannstrom I.O."/>
            <person name="Guillou S."/>
            <person name="Cros-Aarteil S."/>
            <person name="Calhoun S."/>
            <person name="Haridas S."/>
            <person name="Kuo A."/>
            <person name="Mondo S."/>
            <person name="Pangilinan J."/>
            <person name="Riley R."/>
            <person name="LaButti K."/>
            <person name="Andreopoulos B."/>
            <person name="Lipzen A."/>
            <person name="Chen C."/>
            <person name="Yan M."/>
            <person name="Daum C."/>
            <person name="Ng V."/>
            <person name="Clum A."/>
            <person name="Steindorff A."/>
            <person name="Ohm R.A."/>
            <person name="Martin F."/>
            <person name="Silar P."/>
            <person name="Natvig D.O."/>
            <person name="Lalanne C."/>
            <person name="Gautier V."/>
            <person name="Ament-Velasquez S.L."/>
            <person name="Kruys A."/>
            <person name="Hutchinson M.I."/>
            <person name="Powell A.J."/>
            <person name="Barry K."/>
            <person name="Miller A.N."/>
            <person name="Grigoriev I.V."/>
            <person name="Debuchy R."/>
            <person name="Gladieux P."/>
            <person name="Hiltunen Thoren M."/>
            <person name="Johannesson H."/>
        </authorList>
    </citation>
    <scope>NUCLEOTIDE SEQUENCE</scope>
    <source>
        <strain evidence="1">CBS 560.94</strain>
    </source>
</reference>
<feature type="non-terminal residue" evidence="1">
    <location>
        <position position="1"/>
    </location>
</feature>
<evidence type="ECO:0000313" key="1">
    <source>
        <dbReference type="EMBL" id="KAK3334488.1"/>
    </source>
</evidence>
<sequence length="64" mass="6615">IVIHIRPPAGRAAAYIVIAADYSSDALEPSPVQHPLFVDPAIACRTVGGVSAKVVFHVGVAHGE</sequence>
<dbReference type="EMBL" id="JAUEPP010000010">
    <property type="protein sequence ID" value="KAK3334488.1"/>
    <property type="molecule type" value="Genomic_DNA"/>
</dbReference>
<dbReference type="GeneID" id="87862417"/>
<proteinExistence type="predicted"/>
<evidence type="ECO:0000313" key="2">
    <source>
        <dbReference type="Proteomes" id="UP001278500"/>
    </source>
</evidence>
<reference evidence="1" key="2">
    <citation type="submission" date="2023-06" db="EMBL/GenBank/DDBJ databases">
        <authorList>
            <consortium name="Lawrence Berkeley National Laboratory"/>
            <person name="Haridas S."/>
            <person name="Hensen N."/>
            <person name="Bonometti L."/>
            <person name="Westerberg I."/>
            <person name="Brannstrom I.O."/>
            <person name="Guillou S."/>
            <person name="Cros-Aarteil S."/>
            <person name="Calhoun S."/>
            <person name="Kuo A."/>
            <person name="Mondo S."/>
            <person name="Pangilinan J."/>
            <person name="Riley R."/>
            <person name="Labutti K."/>
            <person name="Andreopoulos B."/>
            <person name="Lipzen A."/>
            <person name="Chen C."/>
            <person name="Yanf M."/>
            <person name="Daum C."/>
            <person name="Ng V."/>
            <person name="Clum A."/>
            <person name="Steindorff A."/>
            <person name="Ohm R."/>
            <person name="Martin F."/>
            <person name="Silar P."/>
            <person name="Natvig D."/>
            <person name="Lalanne C."/>
            <person name="Gautier V."/>
            <person name="Ament-Velasquez S.L."/>
            <person name="Kruys A."/>
            <person name="Hutchinson M.I."/>
            <person name="Powell A.J."/>
            <person name="Barry K."/>
            <person name="Miller A.N."/>
            <person name="Grigoriev I.V."/>
            <person name="Debuchy R."/>
            <person name="Gladieux P."/>
            <person name="Thoren M.H."/>
            <person name="Johannesson H."/>
        </authorList>
    </citation>
    <scope>NUCLEOTIDE SEQUENCE</scope>
    <source>
        <strain evidence="1">CBS 560.94</strain>
    </source>
</reference>
<dbReference type="AlphaFoldDB" id="A0AAE0MJZ4"/>
<dbReference type="Proteomes" id="UP001278500">
    <property type="component" value="Unassembled WGS sequence"/>
</dbReference>
<accession>A0AAE0MJZ4</accession>
<protein>
    <submittedName>
        <fullName evidence="1">Uncharacterized protein</fullName>
    </submittedName>
</protein>
<organism evidence="1 2">
    <name type="scientific">Neurospora tetraspora</name>
    <dbReference type="NCBI Taxonomy" id="94610"/>
    <lineage>
        <taxon>Eukaryota</taxon>
        <taxon>Fungi</taxon>
        <taxon>Dikarya</taxon>
        <taxon>Ascomycota</taxon>
        <taxon>Pezizomycotina</taxon>
        <taxon>Sordariomycetes</taxon>
        <taxon>Sordariomycetidae</taxon>
        <taxon>Sordariales</taxon>
        <taxon>Sordariaceae</taxon>
        <taxon>Neurospora</taxon>
    </lineage>
</organism>
<name>A0AAE0MJZ4_9PEZI</name>
<comment type="caution">
    <text evidence="1">The sequence shown here is derived from an EMBL/GenBank/DDBJ whole genome shotgun (WGS) entry which is preliminary data.</text>
</comment>
<gene>
    <name evidence="1" type="ORF">B0H65DRAFT_436823</name>
</gene>
<dbReference type="RefSeq" id="XP_062676654.1">
    <property type="nucleotide sequence ID" value="XM_062825263.1"/>
</dbReference>